<accession>A0A937FDD3</accession>
<dbReference type="Proteomes" id="UP000623681">
    <property type="component" value="Unassembled WGS sequence"/>
</dbReference>
<name>A0A937FDD3_9CLOT</name>
<organism evidence="1 2">
    <name type="scientific">Clostridium paridis</name>
    <dbReference type="NCBI Taxonomy" id="2803863"/>
    <lineage>
        <taxon>Bacteria</taxon>
        <taxon>Bacillati</taxon>
        <taxon>Bacillota</taxon>
        <taxon>Clostridia</taxon>
        <taxon>Eubacteriales</taxon>
        <taxon>Clostridiaceae</taxon>
        <taxon>Clostridium</taxon>
    </lineage>
</organism>
<dbReference type="RefSeq" id="WP_202766127.1">
    <property type="nucleotide sequence ID" value="NZ_JAESWA010000015.1"/>
</dbReference>
<evidence type="ECO:0000313" key="2">
    <source>
        <dbReference type="Proteomes" id="UP000623681"/>
    </source>
</evidence>
<dbReference type="AlphaFoldDB" id="A0A937FDD3"/>
<comment type="caution">
    <text evidence="1">The sequence shown here is derived from an EMBL/GenBank/DDBJ whole genome shotgun (WGS) entry which is preliminary data.</text>
</comment>
<evidence type="ECO:0000313" key="1">
    <source>
        <dbReference type="EMBL" id="MBL4930745.1"/>
    </source>
</evidence>
<gene>
    <name evidence="1" type="ORF">JK634_02925</name>
</gene>
<keyword evidence="2" id="KW-1185">Reference proteome</keyword>
<proteinExistence type="predicted"/>
<reference evidence="1" key="1">
    <citation type="submission" date="2021-01" db="EMBL/GenBank/DDBJ databases">
        <title>Genome public.</title>
        <authorList>
            <person name="Liu C."/>
            <person name="Sun Q."/>
        </authorList>
    </citation>
    <scope>NUCLEOTIDE SEQUENCE</scope>
    <source>
        <strain evidence="1">YIM B02565</strain>
    </source>
</reference>
<sequence>MKYCTHCNSDRVIERFNMSTGEKTYSCTNCKASFSSTGKKTKTVYEIPDKLAFVKKLKSYGII</sequence>
<dbReference type="EMBL" id="JAESWA010000015">
    <property type="protein sequence ID" value="MBL4930745.1"/>
    <property type="molecule type" value="Genomic_DNA"/>
</dbReference>
<protein>
    <submittedName>
        <fullName evidence="1">Uncharacterized protein</fullName>
    </submittedName>
</protein>